<evidence type="ECO:0000313" key="2">
    <source>
        <dbReference type="Proteomes" id="UP000505325"/>
    </source>
</evidence>
<dbReference type="EMBL" id="CP054212">
    <property type="protein sequence ID" value="QKJ86068.1"/>
    <property type="molecule type" value="Genomic_DNA"/>
</dbReference>
<evidence type="ECO:0000313" key="1">
    <source>
        <dbReference type="EMBL" id="QKJ86068.1"/>
    </source>
</evidence>
<dbReference type="KEGG" id="pmak:PMPD1_1102"/>
<dbReference type="RefSeq" id="WP_173633106.1">
    <property type="nucleotide sequence ID" value="NZ_CP054212.1"/>
</dbReference>
<protein>
    <submittedName>
        <fullName evidence="1">Uncharacterized protein</fullName>
    </submittedName>
</protein>
<dbReference type="AlphaFoldDB" id="A0A6M8U5Y9"/>
<keyword evidence="2" id="KW-1185">Reference proteome</keyword>
<gene>
    <name evidence="1" type="ORF">PMPD1_1102</name>
</gene>
<accession>A0A6M8U5Y9</accession>
<organism evidence="1 2">
    <name type="scientific">Paramixta manurensis</name>
    <dbReference type="NCBI Taxonomy" id="2740817"/>
    <lineage>
        <taxon>Bacteria</taxon>
        <taxon>Pseudomonadati</taxon>
        <taxon>Pseudomonadota</taxon>
        <taxon>Gammaproteobacteria</taxon>
        <taxon>Enterobacterales</taxon>
        <taxon>Erwiniaceae</taxon>
        <taxon>Paramixta</taxon>
    </lineage>
</organism>
<proteinExistence type="predicted"/>
<dbReference type="Proteomes" id="UP000505325">
    <property type="component" value="Chromosome"/>
</dbReference>
<sequence length="73" mass="8117">MRELKKSELNNISGGKLDLSGLYDGSFMKDLNDFVNNTLGGIFENMFTGITNVVNDGLKKLKDTFDEVLGKKK</sequence>
<name>A0A6M8U5Y9_9GAMM</name>
<reference evidence="1 2" key="1">
    <citation type="submission" date="2020-06" db="EMBL/GenBank/DDBJ databases">
        <title>Genome sequence of Paramixta manurensis strain PD-1.</title>
        <authorList>
            <person name="Lee C.W."/>
            <person name="Kim J."/>
        </authorList>
    </citation>
    <scope>NUCLEOTIDE SEQUENCE [LARGE SCALE GENOMIC DNA]</scope>
    <source>
        <strain evidence="1 2">PD-1</strain>
    </source>
</reference>